<dbReference type="PRINTS" id="PR01727">
    <property type="entry name" value="DNABINDINGHU"/>
</dbReference>
<dbReference type="Gene3D" id="4.10.520.10">
    <property type="entry name" value="IHF-like DNA-binding proteins"/>
    <property type="match status" value="1"/>
</dbReference>
<evidence type="ECO:0000256" key="3">
    <source>
        <dbReference type="ARBA" id="ARBA00023067"/>
    </source>
</evidence>
<reference evidence="6 7" key="1">
    <citation type="submission" date="2021-05" db="EMBL/GenBank/DDBJ databases">
        <title>Shewanella sp. JM162201.</title>
        <authorList>
            <person name="Xu S."/>
            <person name="Li A."/>
        </authorList>
    </citation>
    <scope>NUCLEOTIDE SEQUENCE [LARGE SCALE GENOMIC DNA]</scope>
    <source>
        <strain evidence="6 7">JM162201</strain>
    </source>
</reference>
<evidence type="ECO:0000256" key="1">
    <source>
        <dbReference type="ARBA" id="ARBA00003819"/>
    </source>
</evidence>
<dbReference type="Proteomes" id="UP001195903">
    <property type="component" value="Unassembled WGS sequence"/>
</dbReference>
<evidence type="ECO:0000256" key="5">
    <source>
        <dbReference type="RuleBase" id="RU003939"/>
    </source>
</evidence>
<dbReference type="InterPro" id="IPR010992">
    <property type="entry name" value="IHF-like_DNA-bd_dom_sf"/>
</dbReference>
<proteinExistence type="inferred from homology"/>
<dbReference type="SMART" id="SM00411">
    <property type="entry name" value="BHL"/>
    <property type="match status" value="1"/>
</dbReference>
<comment type="similarity">
    <text evidence="2 5">Belongs to the bacterial histone-like protein family.</text>
</comment>
<organism evidence="6 7">
    <name type="scientific">Shewanella jiangmenensis</name>
    <dbReference type="NCBI Taxonomy" id="2837387"/>
    <lineage>
        <taxon>Bacteria</taxon>
        <taxon>Pseudomonadati</taxon>
        <taxon>Pseudomonadota</taxon>
        <taxon>Gammaproteobacteria</taxon>
        <taxon>Alteromonadales</taxon>
        <taxon>Shewanellaceae</taxon>
        <taxon>Shewanella</taxon>
    </lineage>
</organism>
<dbReference type="CDD" id="cd13831">
    <property type="entry name" value="HU"/>
    <property type="match status" value="1"/>
</dbReference>
<name>A0ABS5V7E1_9GAMM</name>
<comment type="function">
    <text evidence="1">Histone-like DNA-binding protein which is capable of wrapping DNA to stabilize it, and thus to prevent its denaturation under extreme environmental conditions.</text>
</comment>
<keyword evidence="4 6" id="KW-0238">DNA-binding</keyword>
<accession>A0ABS5V7E1</accession>
<dbReference type="EMBL" id="JAHEPS010000006">
    <property type="protein sequence ID" value="MBT1445883.1"/>
    <property type="molecule type" value="Genomic_DNA"/>
</dbReference>
<evidence type="ECO:0000313" key="6">
    <source>
        <dbReference type="EMBL" id="MBT1445883.1"/>
    </source>
</evidence>
<dbReference type="RefSeq" id="WP_214508067.1">
    <property type="nucleotide sequence ID" value="NZ_JAHEPS010000006.1"/>
</dbReference>
<dbReference type="GO" id="GO:0003677">
    <property type="term" value="F:DNA binding"/>
    <property type="evidence" value="ECO:0007669"/>
    <property type="project" value="UniProtKB-KW"/>
</dbReference>
<comment type="caution">
    <text evidence="6">The sequence shown here is derived from an EMBL/GenBank/DDBJ whole genome shotgun (WGS) entry which is preliminary data.</text>
</comment>
<keyword evidence="3" id="KW-0226">DNA condensation</keyword>
<evidence type="ECO:0000313" key="7">
    <source>
        <dbReference type="Proteomes" id="UP001195903"/>
    </source>
</evidence>
<protein>
    <submittedName>
        <fullName evidence="6">HU family DNA-binding protein</fullName>
    </submittedName>
</protein>
<dbReference type="PANTHER" id="PTHR33175">
    <property type="entry name" value="DNA-BINDING PROTEIN HU"/>
    <property type="match status" value="1"/>
</dbReference>
<sequence>MNKSTLCRQMAKTLGISQSAAKRQLDEILVQIQRALEEGETLYLPQFGTFELRYHLPRQVRNPQTGELMETVGFNQPSFKVSAALKQLINA</sequence>
<dbReference type="PANTHER" id="PTHR33175:SF12">
    <property type="entry name" value="DNA-BINDING PROTEIN HU-ALPHA"/>
    <property type="match status" value="1"/>
</dbReference>
<gene>
    <name evidence="6" type="ORF">KJI95_15360</name>
</gene>
<evidence type="ECO:0000256" key="2">
    <source>
        <dbReference type="ARBA" id="ARBA00010529"/>
    </source>
</evidence>
<dbReference type="Pfam" id="PF00216">
    <property type="entry name" value="Bac_DNA_binding"/>
    <property type="match status" value="1"/>
</dbReference>
<keyword evidence="7" id="KW-1185">Reference proteome</keyword>
<dbReference type="SUPFAM" id="SSF47729">
    <property type="entry name" value="IHF-like DNA-binding proteins"/>
    <property type="match status" value="1"/>
</dbReference>
<dbReference type="InterPro" id="IPR000119">
    <property type="entry name" value="Hist_DNA-bd"/>
</dbReference>
<evidence type="ECO:0000256" key="4">
    <source>
        <dbReference type="ARBA" id="ARBA00023125"/>
    </source>
</evidence>